<dbReference type="Proteomes" id="UP001158986">
    <property type="component" value="Unassembled WGS sequence"/>
</dbReference>
<evidence type="ECO:0000313" key="2">
    <source>
        <dbReference type="Proteomes" id="UP001158986"/>
    </source>
</evidence>
<sequence>MTRNCIDSVNDTETVWDEDSLLSPCLWTLEKTHQVTEESLNCTKFTNQKEKPHNVQALDHEVQLSPRSQLHVISQITLQTAKRKRTFQPAAAATMQKRHKQTETSMQSETERLAADTLDWETCSEGNLFTMDAGGMETNEWIYEEINDSDFESTKRIHCPWI</sequence>
<evidence type="ECO:0000313" key="1">
    <source>
        <dbReference type="EMBL" id="CAH0513748.1"/>
    </source>
</evidence>
<proteinExistence type="predicted"/>
<accession>A0ABN8CKW6</accession>
<dbReference type="EMBL" id="CAKLCB010000028">
    <property type="protein sequence ID" value="CAH0513748.1"/>
    <property type="molecule type" value="Genomic_DNA"/>
</dbReference>
<keyword evidence="2" id="KW-1185">Reference proteome</keyword>
<name>A0ABN8CKW6_9STRA</name>
<comment type="caution">
    <text evidence="1">The sequence shown here is derived from an EMBL/GenBank/DDBJ whole genome shotgun (WGS) entry which is preliminary data.</text>
</comment>
<organism evidence="1 2">
    <name type="scientific">Peronospora belbahrii</name>
    <dbReference type="NCBI Taxonomy" id="622444"/>
    <lineage>
        <taxon>Eukaryota</taxon>
        <taxon>Sar</taxon>
        <taxon>Stramenopiles</taxon>
        <taxon>Oomycota</taxon>
        <taxon>Peronosporomycetes</taxon>
        <taxon>Peronosporales</taxon>
        <taxon>Peronosporaceae</taxon>
        <taxon>Peronospora</taxon>
    </lineage>
</organism>
<protein>
    <submittedName>
        <fullName evidence="1">Uncharacterized protein</fullName>
    </submittedName>
</protein>
<gene>
    <name evidence="1" type="ORF">PBS001_LOCUS547</name>
</gene>
<reference evidence="1 2" key="1">
    <citation type="submission" date="2021-11" db="EMBL/GenBank/DDBJ databases">
        <authorList>
            <person name="Islam A."/>
            <person name="Islam S."/>
            <person name="Flora M.S."/>
            <person name="Rahman M."/>
            <person name="Ziaur R.M."/>
            <person name="Epstein J.H."/>
            <person name="Hassan M."/>
            <person name="Klassen M."/>
            <person name="Woodard K."/>
            <person name="Webb A."/>
            <person name="Webby R.J."/>
            <person name="El Zowalaty M.E."/>
        </authorList>
    </citation>
    <scope>NUCLEOTIDE SEQUENCE [LARGE SCALE GENOMIC DNA]</scope>
    <source>
        <strain evidence="1">Pbs1</strain>
    </source>
</reference>